<keyword evidence="3" id="KW-0436">Ligase</keyword>
<sequence>MSGSNRKTVLITFGRSFLSLHLARLMSAAGHDVLIADSVPFPITRFSSAVKKAFRTPRPRQEPVEWTRALARITREEGVDLVVPIHEGTEILANTIKRFPDLFDESCMLFFADFDLEATLENKYEFQATLRSLGIPTLDFKLVRNQQELEALNFDKPFALKPVYSRGSQDIHKVTPGRLPRDVNFDAGNPWIAQEWADGDLYCSYSVCHKGQVKAHAVYPVRYAIDGTSALTFESVRHDGITAWVRDCVRALGITGQAAFDFIEVPGRGLFAVECNPRATSGILLFDPQTGVDRAFFGVNDDVIVPEPGARKMLEPGMLMYGWRKSSLRGNTFRGFVRDYLQTDGVIFTRRDPAPGLALPIAMANILAEAARYRVNIPEAFMHDHEWDGATTGEDHASG</sequence>
<dbReference type="GO" id="GO:0005524">
    <property type="term" value="F:ATP binding"/>
    <property type="evidence" value="ECO:0007669"/>
    <property type="project" value="UniProtKB-UniRule"/>
</dbReference>
<dbReference type="AlphaFoldDB" id="A0A1B9D9E9"/>
<feature type="domain" description="ATP-grasp" evidence="2">
    <location>
        <begin position="127"/>
        <end position="305"/>
    </location>
</feature>
<organism evidence="3 4">
    <name type="scientific">Mycobacterium malmoense</name>
    <dbReference type="NCBI Taxonomy" id="1780"/>
    <lineage>
        <taxon>Bacteria</taxon>
        <taxon>Bacillati</taxon>
        <taxon>Actinomycetota</taxon>
        <taxon>Actinomycetes</taxon>
        <taxon>Mycobacteriales</taxon>
        <taxon>Mycobacteriaceae</taxon>
        <taxon>Mycobacterium</taxon>
    </lineage>
</organism>
<evidence type="ECO:0000313" key="4">
    <source>
        <dbReference type="Proteomes" id="UP000092683"/>
    </source>
</evidence>
<dbReference type="OrthoDB" id="40611at2"/>
<dbReference type="RefSeq" id="WP_065480878.1">
    <property type="nucleotide sequence ID" value="NZ_MBEE01000101.1"/>
</dbReference>
<dbReference type="EMBL" id="MBEE01000101">
    <property type="protein sequence ID" value="OCB55760.1"/>
    <property type="molecule type" value="Genomic_DNA"/>
</dbReference>
<dbReference type="InterPro" id="IPR011761">
    <property type="entry name" value="ATP-grasp"/>
</dbReference>
<dbReference type="GO" id="GO:0016874">
    <property type="term" value="F:ligase activity"/>
    <property type="evidence" value="ECO:0007669"/>
    <property type="project" value="UniProtKB-KW"/>
</dbReference>
<protein>
    <submittedName>
        <fullName evidence="3">Carboxylate--amine ligase</fullName>
    </submittedName>
</protein>
<comment type="caution">
    <text evidence="3">The sequence shown here is derived from an EMBL/GenBank/DDBJ whole genome shotgun (WGS) entry which is preliminary data.</text>
</comment>
<dbReference type="Gene3D" id="3.30.470.20">
    <property type="entry name" value="ATP-grasp fold, B domain"/>
    <property type="match status" value="1"/>
</dbReference>
<dbReference type="GO" id="GO:0046872">
    <property type="term" value="F:metal ion binding"/>
    <property type="evidence" value="ECO:0007669"/>
    <property type="project" value="InterPro"/>
</dbReference>
<dbReference type="Proteomes" id="UP000092683">
    <property type="component" value="Unassembled WGS sequence"/>
</dbReference>
<proteinExistence type="predicted"/>
<reference evidence="3 4" key="1">
    <citation type="submission" date="2016-06" db="EMBL/GenBank/DDBJ databases">
        <authorList>
            <person name="Kjaerup R.B."/>
            <person name="Dalgaard T.S."/>
            <person name="Juul-Madsen H.R."/>
        </authorList>
    </citation>
    <scope>NUCLEOTIDE SEQUENCE [LARGE SCALE GENOMIC DNA]</scope>
    <source>
        <strain evidence="3 4">E3012</strain>
    </source>
</reference>
<evidence type="ECO:0000313" key="3">
    <source>
        <dbReference type="EMBL" id="OCB55760.1"/>
    </source>
</evidence>
<dbReference type="PROSITE" id="PS50975">
    <property type="entry name" value="ATP_GRASP"/>
    <property type="match status" value="1"/>
</dbReference>
<accession>A0A1B9D9E9</accession>
<gene>
    <name evidence="3" type="ORF">A5677_02705</name>
</gene>
<keyword evidence="1" id="KW-0547">Nucleotide-binding</keyword>
<dbReference type="SUPFAM" id="SSF56059">
    <property type="entry name" value="Glutathione synthetase ATP-binding domain-like"/>
    <property type="match status" value="1"/>
</dbReference>
<name>A0A1B9D9E9_MYCMA</name>
<keyword evidence="1" id="KW-0067">ATP-binding</keyword>
<evidence type="ECO:0000256" key="1">
    <source>
        <dbReference type="PROSITE-ProRule" id="PRU00409"/>
    </source>
</evidence>
<evidence type="ECO:0000259" key="2">
    <source>
        <dbReference type="PROSITE" id="PS50975"/>
    </source>
</evidence>